<comment type="similarity">
    <text evidence="5 21">Belongs to the peptidase M14 family.</text>
</comment>
<dbReference type="InterPro" id="IPR034286">
    <property type="entry name" value="M14_AGBL5-like"/>
</dbReference>
<evidence type="ECO:0000256" key="6">
    <source>
        <dbReference type="ARBA" id="ARBA00022490"/>
    </source>
</evidence>
<dbReference type="Gene3D" id="3.40.630.10">
    <property type="entry name" value="Zn peptidases"/>
    <property type="match status" value="1"/>
</dbReference>
<evidence type="ECO:0000256" key="17">
    <source>
        <dbReference type="ARBA" id="ARBA00026108"/>
    </source>
</evidence>
<evidence type="ECO:0000259" key="23">
    <source>
        <dbReference type="PROSITE" id="PS52035"/>
    </source>
</evidence>
<keyword evidence="8" id="KW-0479">Metal-binding</keyword>
<evidence type="ECO:0000256" key="22">
    <source>
        <dbReference type="SAM" id="MobiDB-lite"/>
    </source>
</evidence>
<proteinExistence type="inferred from homology"/>
<dbReference type="InterPro" id="IPR050821">
    <property type="entry name" value="Cytosolic_carboxypeptidase"/>
</dbReference>
<dbReference type="CDD" id="cd06236">
    <property type="entry name" value="M14_AGBL5_like"/>
    <property type="match status" value="1"/>
</dbReference>
<dbReference type="SUPFAM" id="SSF53187">
    <property type="entry name" value="Zn-dependent exopeptidases"/>
    <property type="match status" value="1"/>
</dbReference>
<sequence>MEEGAAAHPGRNEVLVDGLTFSSNFDSGNLLSVDRGRALDAGRCEYVVTAAPDASKPDTPPEAQITPTTWFHFSISGAVAGQEIALQIVNLIKHTALYDQDTRPVVRSLPSQKKWERLRQGVTYQADRQTNEFSIRFTYTVAVAGETVFFAFCYPYSYTDGQRMLRRLDQDFARRERTASSMYYHRETLVHSLDGRKVDLLTISSYDNILDNREETIPGLFPDHPHTPRPFQFQNKRVIFLTSRVHPAETPSSFVLDGALSFLLKRDDPRAYKLLKECVFKVIPMLNPDGVARGHYRLDSLGANLNRHYISPTMDKHPTIFAAKAAILATCHTMSKLALHVDLHAHAAKRGCFIYGNRYATATEQALSQVYPKLIGLNSVHFEYDQCNFTEQNMHLVEKRDHGLSKDGCARVALHRETSGIPVYFYTLECNFNMGRRPGSIPHSGSGLMSTAPLSPEVTRKAYVPKYTTASWEDVGKGMMVAVLDWLGTNEWSRIPHSQWRTMTGFIQDIKNQVAPSFDQHKETNKSSVKKNKQQEKLEKKRYGCVGLPPATKTTPRSSSRTSTRSSNNNNAAF</sequence>
<dbReference type="Pfam" id="PF18027">
    <property type="entry name" value="Pepdidase_M14_N"/>
    <property type="match status" value="1"/>
</dbReference>
<accession>A0A6G0XFA4</accession>
<evidence type="ECO:0000256" key="3">
    <source>
        <dbReference type="ARBA" id="ARBA00004186"/>
    </source>
</evidence>
<comment type="subcellular location">
    <subcellularLocation>
        <location evidence="3">Cytoplasm</location>
        <location evidence="3">Cytoskeleton</location>
        <location evidence="3">Spindle</location>
    </subcellularLocation>
    <subcellularLocation>
        <location evidence="4">Midbody</location>
    </subcellularLocation>
    <subcellularLocation>
        <location evidence="2">Nucleus</location>
    </subcellularLocation>
</comment>
<dbReference type="AlphaFoldDB" id="A0A6G0XFA4"/>
<dbReference type="Gene3D" id="2.60.40.3120">
    <property type="match status" value="1"/>
</dbReference>
<evidence type="ECO:0000256" key="4">
    <source>
        <dbReference type="ARBA" id="ARBA00004214"/>
    </source>
</evidence>
<dbReference type="InterPro" id="IPR040626">
    <property type="entry name" value="Pepdidase_M14_N"/>
</dbReference>
<gene>
    <name evidence="24" type="ORF">Ae201684_005436</name>
</gene>
<evidence type="ECO:0000256" key="1">
    <source>
        <dbReference type="ARBA" id="ARBA00001947"/>
    </source>
</evidence>
<keyword evidence="13" id="KW-0539">Nucleus</keyword>
<feature type="compositionally biased region" description="Low complexity" evidence="22">
    <location>
        <begin position="549"/>
        <end position="574"/>
    </location>
</feature>
<keyword evidence="7" id="KW-0645">Protease</keyword>
<dbReference type="GO" id="GO:0005634">
    <property type="term" value="C:nucleus"/>
    <property type="evidence" value="ECO:0007669"/>
    <property type="project" value="UniProtKB-SubCell"/>
</dbReference>
<comment type="catalytic activity">
    <reaction evidence="20">
        <text>gamma-L-glutamyl-L-glutamyl-[protein] + H2O = L-glutamyl-[protein] + L-glutamate</text>
        <dbReference type="Rhea" id="RHEA:60152"/>
        <dbReference type="Rhea" id="RHEA-COMP:10208"/>
        <dbReference type="Rhea" id="RHEA-COMP:15517"/>
        <dbReference type="ChEBI" id="CHEBI:15377"/>
        <dbReference type="ChEBI" id="CHEBI:29973"/>
        <dbReference type="ChEBI" id="CHEBI:29985"/>
        <dbReference type="ChEBI" id="CHEBI:143622"/>
    </reaction>
    <physiologicalReaction direction="left-to-right" evidence="20">
        <dbReference type="Rhea" id="RHEA:60153"/>
    </physiologicalReaction>
</comment>
<evidence type="ECO:0000256" key="8">
    <source>
        <dbReference type="ARBA" id="ARBA00022723"/>
    </source>
</evidence>
<dbReference type="PROSITE" id="PS52035">
    <property type="entry name" value="PEPTIDASE_M14"/>
    <property type="match status" value="1"/>
</dbReference>
<dbReference type="GO" id="GO:0004181">
    <property type="term" value="F:metallocarboxypeptidase activity"/>
    <property type="evidence" value="ECO:0007669"/>
    <property type="project" value="InterPro"/>
</dbReference>
<comment type="catalytic activity">
    <reaction evidence="15">
        <text>C-terminal L-alpha-aminoacyl-L-glutamyl-L-glutamyl-[tubulin] + H2O = C-terminal L-alpha-aminoacyl-L-glutamyl-[tubulin] + L-glutamate</text>
        <dbReference type="Rhea" id="RHEA:63792"/>
        <dbReference type="Rhea" id="RHEA-COMP:16435"/>
        <dbReference type="Rhea" id="RHEA-COMP:16436"/>
        <dbReference type="ChEBI" id="CHEBI:15377"/>
        <dbReference type="ChEBI" id="CHEBI:29985"/>
        <dbReference type="ChEBI" id="CHEBI:149555"/>
        <dbReference type="ChEBI" id="CHEBI:149556"/>
        <dbReference type="EC" id="3.4.17.24"/>
    </reaction>
    <physiologicalReaction direction="left-to-right" evidence="15">
        <dbReference type="Rhea" id="RHEA:63793"/>
    </physiologicalReaction>
</comment>
<evidence type="ECO:0000313" key="24">
    <source>
        <dbReference type="EMBL" id="KAF0738825.1"/>
    </source>
</evidence>
<evidence type="ECO:0000256" key="9">
    <source>
        <dbReference type="ARBA" id="ARBA00022801"/>
    </source>
</evidence>
<dbReference type="GO" id="GO:0006508">
    <property type="term" value="P:proteolysis"/>
    <property type="evidence" value="ECO:0007669"/>
    <property type="project" value="UniProtKB-KW"/>
</dbReference>
<name>A0A6G0XFA4_9STRA</name>
<dbReference type="GO" id="GO:0008270">
    <property type="term" value="F:zinc ion binding"/>
    <property type="evidence" value="ECO:0007669"/>
    <property type="project" value="InterPro"/>
</dbReference>
<organism evidence="24 25">
    <name type="scientific">Aphanomyces euteiches</name>
    <dbReference type="NCBI Taxonomy" id="100861"/>
    <lineage>
        <taxon>Eukaryota</taxon>
        <taxon>Sar</taxon>
        <taxon>Stramenopiles</taxon>
        <taxon>Oomycota</taxon>
        <taxon>Saprolegniomycetes</taxon>
        <taxon>Saprolegniales</taxon>
        <taxon>Verrucalvaceae</taxon>
        <taxon>Aphanomyces</taxon>
    </lineage>
</organism>
<dbReference type="EMBL" id="VJMJ01000070">
    <property type="protein sequence ID" value="KAF0738825.1"/>
    <property type="molecule type" value="Genomic_DNA"/>
</dbReference>
<evidence type="ECO:0000256" key="21">
    <source>
        <dbReference type="PROSITE-ProRule" id="PRU01379"/>
    </source>
</evidence>
<dbReference type="PANTHER" id="PTHR12756:SF12">
    <property type="entry name" value="CYTOSOLIC CARBOXYPEPTIDASE-LIKE PROTEIN 5"/>
    <property type="match status" value="1"/>
</dbReference>
<evidence type="ECO:0000256" key="11">
    <source>
        <dbReference type="ARBA" id="ARBA00023049"/>
    </source>
</evidence>
<comment type="cofactor">
    <cofactor evidence="1">
        <name>Zn(2+)</name>
        <dbReference type="ChEBI" id="CHEBI:29105"/>
    </cofactor>
</comment>
<dbReference type="EC" id="3.4.17.24" evidence="17"/>
<evidence type="ECO:0000256" key="20">
    <source>
        <dbReference type="ARBA" id="ARBA00047714"/>
    </source>
</evidence>
<keyword evidence="6" id="KW-0963">Cytoplasm</keyword>
<comment type="catalytic activity">
    <reaction evidence="16">
        <text>C-terminal L-alpha-aminoacyl-L-glutamyl-[tubulin] + H2O = C-terminal L-alpha-aminoacyl-[tubulin] + L-glutamate</text>
        <dbReference type="Rhea" id="RHEA:63796"/>
        <dbReference type="Rhea" id="RHEA-COMP:16436"/>
        <dbReference type="Rhea" id="RHEA-COMP:16437"/>
        <dbReference type="ChEBI" id="CHEBI:15377"/>
        <dbReference type="ChEBI" id="CHEBI:29985"/>
        <dbReference type="ChEBI" id="CHEBI:90782"/>
        <dbReference type="ChEBI" id="CHEBI:149556"/>
        <dbReference type="EC" id="3.4.17.24"/>
    </reaction>
    <physiologicalReaction direction="left-to-right" evidence="16">
        <dbReference type="Rhea" id="RHEA:63797"/>
    </physiologicalReaction>
</comment>
<evidence type="ECO:0000256" key="13">
    <source>
        <dbReference type="ARBA" id="ARBA00023242"/>
    </source>
</evidence>
<evidence type="ECO:0000256" key="19">
    <source>
        <dbReference type="ARBA" id="ARBA00032928"/>
    </source>
</evidence>
<dbReference type="GO" id="GO:0030496">
    <property type="term" value="C:midbody"/>
    <property type="evidence" value="ECO:0007669"/>
    <property type="project" value="UniProtKB-SubCell"/>
</dbReference>
<dbReference type="VEuPathDB" id="FungiDB:AeMF1_016806"/>
<dbReference type="GO" id="GO:0005819">
    <property type="term" value="C:spindle"/>
    <property type="evidence" value="ECO:0007669"/>
    <property type="project" value="UniProtKB-SubCell"/>
</dbReference>
<feature type="compositionally biased region" description="Basic and acidic residues" evidence="22">
    <location>
        <begin position="533"/>
        <end position="542"/>
    </location>
</feature>
<evidence type="ECO:0000256" key="18">
    <source>
        <dbReference type="ARBA" id="ARBA00032753"/>
    </source>
</evidence>
<evidence type="ECO:0000313" key="25">
    <source>
        <dbReference type="Proteomes" id="UP000481153"/>
    </source>
</evidence>
<protein>
    <recommendedName>
        <fullName evidence="14">Cytosolic carboxypeptidase-like protein 5</fullName>
        <ecNumber evidence="17">3.4.17.24</ecNumber>
    </recommendedName>
    <alternativeName>
        <fullName evidence="19">ATP/GTP-binding protein-like 5</fullName>
    </alternativeName>
    <alternativeName>
        <fullName evidence="18">Protein deglutamylase CCP5</fullName>
    </alternativeName>
</protein>
<evidence type="ECO:0000256" key="7">
    <source>
        <dbReference type="ARBA" id="ARBA00022670"/>
    </source>
</evidence>
<keyword evidence="11" id="KW-0482">Metalloprotease</keyword>
<evidence type="ECO:0000256" key="5">
    <source>
        <dbReference type="ARBA" id="ARBA00005988"/>
    </source>
</evidence>
<keyword evidence="10" id="KW-0862">Zinc</keyword>
<evidence type="ECO:0000256" key="14">
    <source>
        <dbReference type="ARBA" id="ARBA00024141"/>
    </source>
</evidence>
<feature type="domain" description="Peptidase M14" evidence="23">
    <location>
        <begin position="154"/>
        <end position="487"/>
    </location>
</feature>
<dbReference type="InterPro" id="IPR000834">
    <property type="entry name" value="Peptidase_M14"/>
</dbReference>
<dbReference type="PANTHER" id="PTHR12756">
    <property type="entry name" value="CYTOSOLIC CARBOXYPEPTIDASE"/>
    <property type="match status" value="1"/>
</dbReference>
<evidence type="ECO:0000256" key="16">
    <source>
        <dbReference type="ARBA" id="ARBA00024627"/>
    </source>
</evidence>
<evidence type="ECO:0000256" key="15">
    <source>
        <dbReference type="ARBA" id="ARBA00024524"/>
    </source>
</evidence>
<keyword evidence="12" id="KW-0206">Cytoskeleton</keyword>
<dbReference type="Pfam" id="PF00246">
    <property type="entry name" value="Peptidase_M14"/>
    <property type="match status" value="1"/>
</dbReference>
<feature type="region of interest" description="Disordered" evidence="22">
    <location>
        <begin position="518"/>
        <end position="574"/>
    </location>
</feature>
<comment type="caution">
    <text evidence="24">The sequence shown here is derived from an EMBL/GenBank/DDBJ whole genome shotgun (WGS) entry which is preliminary data.</text>
</comment>
<comment type="caution">
    <text evidence="21">Lacks conserved residue(s) required for the propagation of feature annotation.</text>
</comment>
<keyword evidence="9" id="KW-0378">Hydrolase</keyword>
<dbReference type="Proteomes" id="UP000481153">
    <property type="component" value="Unassembled WGS sequence"/>
</dbReference>
<reference evidence="24 25" key="1">
    <citation type="submission" date="2019-07" db="EMBL/GenBank/DDBJ databases">
        <title>Genomics analysis of Aphanomyces spp. identifies a new class of oomycete effector associated with host adaptation.</title>
        <authorList>
            <person name="Gaulin E."/>
        </authorList>
    </citation>
    <scope>NUCLEOTIDE SEQUENCE [LARGE SCALE GENOMIC DNA]</scope>
    <source>
        <strain evidence="24 25">ATCC 201684</strain>
    </source>
</reference>
<evidence type="ECO:0000256" key="12">
    <source>
        <dbReference type="ARBA" id="ARBA00023212"/>
    </source>
</evidence>
<evidence type="ECO:0000256" key="2">
    <source>
        <dbReference type="ARBA" id="ARBA00004123"/>
    </source>
</evidence>
<keyword evidence="25" id="KW-1185">Reference proteome</keyword>
<evidence type="ECO:0000256" key="10">
    <source>
        <dbReference type="ARBA" id="ARBA00022833"/>
    </source>
</evidence>